<sequence>MRRVTGDGGLGCGSVTLLASASSRRGQSHWALDAHIDQALT</sequence>
<protein>
    <submittedName>
        <fullName evidence="1">Uncharacterized protein</fullName>
    </submittedName>
</protein>
<name>A6GEA0_9BACT</name>
<gene>
    <name evidence="1" type="ORF">PPSIR1_34797</name>
</gene>
<proteinExistence type="predicted"/>
<dbReference type="EMBL" id="ABCS01000080">
    <property type="protein sequence ID" value="EDM75818.1"/>
    <property type="molecule type" value="Genomic_DNA"/>
</dbReference>
<evidence type="ECO:0000313" key="1">
    <source>
        <dbReference type="EMBL" id="EDM75818.1"/>
    </source>
</evidence>
<keyword evidence="2" id="KW-1185">Reference proteome</keyword>
<reference evidence="1 2" key="1">
    <citation type="submission" date="2007-06" db="EMBL/GenBank/DDBJ databases">
        <authorList>
            <person name="Shimkets L."/>
            <person name="Ferriera S."/>
            <person name="Johnson J."/>
            <person name="Kravitz S."/>
            <person name="Beeson K."/>
            <person name="Sutton G."/>
            <person name="Rogers Y.-H."/>
            <person name="Friedman R."/>
            <person name="Frazier M."/>
            <person name="Venter J.C."/>
        </authorList>
    </citation>
    <scope>NUCLEOTIDE SEQUENCE [LARGE SCALE GENOMIC DNA]</scope>
    <source>
        <strain evidence="1 2">SIR-1</strain>
    </source>
</reference>
<dbReference type="AlphaFoldDB" id="A6GEA0"/>
<evidence type="ECO:0000313" key="2">
    <source>
        <dbReference type="Proteomes" id="UP000005801"/>
    </source>
</evidence>
<dbReference type="Proteomes" id="UP000005801">
    <property type="component" value="Unassembled WGS sequence"/>
</dbReference>
<comment type="caution">
    <text evidence="1">The sequence shown here is derived from an EMBL/GenBank/DDBJ whole genome shotgun (WGS) entry which is preliminary data.</text>
</comment>
<organism evidence="1 2">
    <name type="scientific">Plesiocystis pacifica SIR-1</name>
    <dbReference type="NCBI Taxonomy" id="391625"/>
    <lineage>
        <taxon>Bacteria</taxon>
        <taxon>Pseudomonadati</taxon>
        <taxon>Myxococcota</taxon>
        <taxon>Polyangia</taxon>
        <taxon>Nannocystales</taxon>
        <taxon>Nannocystaceae</taxon>
        <taxon>Plesiocystis</taxon>
    </lineage>
</organism>
<accession>A6GEA0</accession>